<evidence type="ECO:0000259" key="13">
    <source>
        <dbReference type="PROSITE" id="PS51800"/>
    </source>
</evidence>
<dbReference type="InterPro" id="IPR007871">
    <property type="entry name" value="Methyltransferase_TRM13"/>
</dbReference>
<comment type="catalytic activity">
    <reaction evidence="10 12">
        <text>cytidine(4) in tRNA(Gly)(GCC) + S-adenosyl-L-methionine = 2'-O-methylcytidine(4) in tRNA(Gly)(GCC) + S-adenosyl-L-homocysteine + H(+)</text>
        <dbReference type="Rhea" id="RHEA:43192"/>
        <dbReference type="Rhea" id="RHEA-COMP:10399"/>
        <dbReference type="Rhea" id="RHEA-COMP:10400"/>
        <dbReference type="ChEBI" id="CHEBI:15378"/>
        <dbReference type="ChEBI" id="CHEBI:57856"/>
        <dbReference type="ChEBI" id="CHEBI:59789"/>
        <dbReference type="ChEBI" id="CHEBI:74495"/>
        <dbReference type="ChEBI" id="CHEBI:82748"/>
        <dbReference type="EC" id="2.1.1.225"/>
    </reaction>
</comment>
<evidence type="ECO:0000256" key="5">
    <source>
        <dbReference type="ARBA" id="ARBA00022694"/>
    </source>
</evidence>
<dbReference type="PANTHER" id="PTHR12998:SF0">
    <property type="entry name" value="TRNA:M(4)X MODIFICATION ENZYME TRM13 HOMOLOG"/>
    <property type="match status" value="1"/>
</dbReference>
<dbReference type="OrthoDB" id="258806at2759"/>
<protein>
    <recommendedName>
        <fullName evidence="12">tRNA:m(4)X modification enzyme TRM13</fullName>
        <ecNumber evidence="12">2.1.1.225</ecNumber>
    </recommendedName>
</protein>
<comment type="function">
    <text evidence="12">tRNA methylase which 2'-O-methylates cytidine(4) in tRNA(Pro) and tRNA(Gly)(GCC), and adenosine(4) in tRNA(His).</text>
</comment>
<gene>
    <name evidence="14" type="ORF">FRACYDRAFT_260308</name>
</gene>
<dbReference type="Proteomes" id="UP000095751">
    <property type="component" value="Unassembled WGS sequence"/>
</dbReference>
<keyword evidence="5 12" id="KW-0819">tRNA processing</keyword>
<comment type="similarity">
    <text evidence="1 12">Belongs to the methyltransferase TRM13 family.</text>
</comment>
<evidence type="ECO:0000256" key="1">
    <source>
        <dbReference type="ARBA" id="ARBA00005265"/>
    </source>
</evidence>
<accession>A0A1E7FQI2</accession>
<evidence type="ECO:0000256" key="11">
    <source>
        <dbReference type="ARBA" id="ARBA00049393"/>
    </source>
</evidence>
<comment type="catalytic activity">
    <reaction evidence="9 12">
        <text>cytidine(4) in tRNA(Pro) + S-adenosyl-L-methionine = 2'-O-methylcytidine(4) in tRNA(Pro) + S-adenosyl-L-homocysteine + H(+)</text>
        <dbReference type="Rhea" id="RHEA:32767"/>
        <dbReference type="Rhea" id="RHEA-COMP:10397"/>
        <dbReference type="Rhea" id="RHEA-COMP:10398"/>
        <dbReference type="ChEBI" id="CHEBI:15378"/>
        <dbReference type="ChEBI" id="CHEBI:57856"/>
        <dbReference type="ChEBI" id="CHEBI:59789"/>
        <dbReference type="ChEBI" id="CHEBI:74495"/>
        <dbReference type="ChEBI" id="CHEBI:82748"/>
        <dbReference type="EC" id="2.1.1.225"/>
    </reaction>
</comment>
<dbReference type="Pfam" id="PF05206">
    <property type="entry name" value="TRM13"/>
    <property type="match status" value="1"/>
</dbReference>
<keyword evidence="2 12" id="KW-0489">Methyltransferase</keyword>
<dbReference type="InParanoid" id="A0A1E7FQI2"/>
<evidence type="ECO:0000256" key="10">
    <source>
        <dbReference type="ARBA" id="ARBA00048635"/>
    </source>
</evidence>
<dbReference type="InterPro" id="IPR021721">
    <property type="entry name" value="Znf_CCCH-type_TRM13"/>
</dbReference>
<keyword evidence="6 12" id="KW-0479">Metal-binding</keyword>
<sequence length="455" mass="50780">MVKRAAICLDSSGEPQPPEGWDRCCAYLGQHKGRFCRQHPASGKKYCGNHQHLEEKAAADISYGRKRIPCPIDPSHTIYSHNLKKHIRICPTAKKKKLEEEEPHFQRNDRIGKDNIANCGYDDDVSAITCQDIHDAIALKDLSQPEIDAGIIKGFQTHAIKIRIKKSKPLLFLEMGAGRGMLGLAVTGLSAACGIDTHFCMIDKAGSRSKADTAFRSITENADTSYIKLDEVNWCRLCCDLAHVTLPAVLDDDKYKEAKVVVIAKHLCGAGTDLALKALEPIKHRVDSLLIATCCHGICDYQHYVGRDILRDIMEGKDCDNKDSTIPLFGSSEFDLLRRWCAATVATREGKPRACVDDTECLEDDDSEHKNVFVENDTNGNSEKTSVSYVVRQLNLSCGIQGLGRACQRLIDYGRSKYIQQQIFQNDDERTIVNLSHYVAPDVTPQNAILWAYRK</sequence>
<evidence type="ECO:0000313" key="15">
    <source>
        <dbReference type="Proteomes" id="UP000095751"/>
    </source>
</evidence>
<comment type="catalytic activity">
    <reaction evidence="11 12">
        <text>adenosine(4) in tRNA(His) + S-adenosyl-L-methionine = 2'-O-methyladenosine(4) in tRNA(His) + S-adenosyl-L-homocysteine + H(+)</text>
        <dbReference type="Rhea" id="RHEA:43196"/>
        <dbReference type="Rhea" id="RHEA-COMP:10401"/>
        <dbReference type="Rhea" id="RHEA-COMP:10402"/>
        <dbReference type="ChEBI" id="CHEBI:15378"/>
        <dbReference type="ChEBI" id="CHEBI:57856"/>
        <dbReference type="ChEBI" id="CHEBI:59789"/>
        <dbReference type="ChEBI" id="CHEBI:74411"/>
        <dbReference type="ChEBI" id="CHEBI:74477"/>
        <dbReference type="EC" id="2.1.1.225"/>
    </reaction>
</comment>
<dbReference type="GO" id="GO:0106050">
    <property type="term" value="F:tRNA 2'-O-methyltransferase activity"/>
    <property type="evidence" value="ECO:0007669"/>
    <property type="project" value="UniProtKB-UniRule"/>
</dbReference>
<evidence type="ECO:0000256" key="9">
    <source>
        <dbReference type="ARBA" id="ARBA00048165"/>
    </source>
</evidence>
<evidence type="ECO:0000256" key="4">
    <source>
        <dbReference type="ARBA" id="ARBA00022691"/>
    </source>
</evidence>
<dbReference type="EC" id="2.1.1.225" evidence="12"/>
<evidence type="ECO:0000256" key="12">
    <source>
        <dbReference type="RuleBase" id="RU367103"/>
    </source>
</evidence>
<dbReference type="EMBL" id="KV784355">
    <property type="protein sequence ID" value="OEU20374.1"/>
    <property type="molecule type" value="Genomic_DNA"/>
</dbReference>
<evidence type="ECO:0000256" key="7">
    <source>
        <dbReference type="ARBA" id="ARBA00022771"/>
    </source>
</evidence>
<reference evidence="14 15" key="1">
    <citation type="submission" date="2016-09" db="EMBL/GenBank/DDBJ databases">
        <title>Extensive genetic diversity and differential bi-allelic expression allows diatom success in the polar Southern Ocean.</title>
        <authorList>
            <consortium name="DOE Joint Genome Institute"/>
            <person name="Mock T."/>
            <person name="Otillar R.P."/>
            <person name="Strauss J."/>
            <person name="Dupont C."/>
            <person name="Frickenhaus S."/>
            <person name="Maumus F."/>
            <person name="Mcmullan M."/>
            <person name="Sanges R."/>
            <person name="Schmutz J."/>
            <person name="Toseland A."/>
            <person name="Valas R."/>
            <person name="Veluchamy A."/>
            <person name="Ward B.J."/>
            <person name="Allen A."/>
            <person name="Barry K."/>
            <person name="Falciatore A."/>
            <person name="Ferrante M."/>
            <person name="Fortunato A.E."/>
            <person name="Gloeckner G."/>
            <person name="Gruber A."/>
            <person name="Hipkin R."/>
            <person name="Janech M."/>
            <person name="Kroth P."/>
            <person name="Leese F."/>
            <person name="Lindquist E."/>
            <person name="Lyon B.R."/>
            <person name="Martin J."/>
            <person name="Mayer C."/>
            <person name="Parker M."/>
            <person name="Quesneville H."/>
            <person name="Raymond J."/>
            <person name="Uhlig C."/>
            <person name="Valentin K.U."/>
            <person name="Worden A.Z."/>
            <person name="Armbrust E.V."/>
            <person name="Bowler C."/>
            <person name="Green B."/>
            <person name="Moulton V."/>
            <person name="Van Oosterhout C."/>
            <person name="Grigoriev I."/>
        </authorList>
    </citation>
    <scope>NUCLEOTIDE SEQUENCE [LARGE SCALE GENOMIC DNA]</scope>
    <source>
        <strain evidence="14 15">CCMP1102</strain>
    </source>
</reference>
<dbReference type="Pfam" id="PF11722">
    <property type="entry name" value="zf-TRM13_CCCH"/>
    <property type="match status" value="1"/>
</dbReference>
<evidence type="ECO:0000256" key="3">
    <source>
        <dbReference type="ARBA" id="ARBA00022679"/>
    </source>
</evidence>
<keyword evidence="8 12" id="KW-0862">Zinc</keyword>
<dbReference type="InterPro" id="IPR039044">
    <property type="entry name" value="Trm13"/>
</dbReference>
<dbReference type="Pfam" id="PF05253">
    <property type="entry name" value="zf-U11-48K"/>
    <property type="match status" value="1"/>
</dbReference>
<organism evidence="14 15">
    <name type="scientific">Fragilariopsis cylindrus CCMP1102</name>
    <dbReference type="NCBI Taxonomy" id="635003"/>
    <lineage>
        <taxon>Eukaryota</taxon>
        <taxon>Sar</taxon>
        <taxon>Stramenopiles</taxon>
        <taxon>Ochrophyta</taxon>
        <taxon>Bacillariophyta</taxon>
        <taxon>Bacillariophyceae</taxon>
        <taxon>Bacillariophycidae</taxon>
        <taxon>Bacillariales</taxon>
        <taxon>Bacillariaceae</taxon>
        <taxon>Fragilariopsis</taxon>
    </lineage>
</organism>
<dbReference type="KEGG" id="fcy:FRACYDRAFT_260308"/>
<dbReference type="PANTHER" id="PTHR12998">
    <property type="entry name" value="TRNA:M(4)X MODIFICATION ENZYME TRM13 HOMOLOG"/>
    <property type="match status" value="1"/>
</dbReference>
<dbReference type="AlphaFoldDB" id="A0A1E7FQI2"/>
<evidence type="ECO:0000256" key="8">
    <source>
        <dbReference type="ARBA" id="ARBA00022833"/>
    </source>
</evidence>
<dbReference type="GO" id="GO:0030488">
    <property type="term" value="P:tRNA methylation"/>
    <property type="evidence" value="ECO:0007669"/>
    <property type="project" value="InterPro"/>
</dbReference>
<evidence type="ECO:0000256" key="2">
    <source>
        <dbReference type="ARBA" id="ARBA00022603"/>
    </source>
</evidence>
<dbReference type="PROSITE" id="PS51800">
    <property type="entry name" value="ZF_CHHC_U11_48K"/>
    <property type="match status" value="1"/>
</dbReference>
<keyword evidence="4 12" id="KW-0949">S-adenosyl-L-methionine</keyword>
<feature type="domain" description="CHHC U11-48K-type" evidence="13">
    <location>
        <begin position="67"/>
        <end position="94"/>
    </location>
</feature>
<dbReference type="InterPro" id="IPR022776">
    <property type="entry name" value="TRM13/UPF0224_CHHC_Znf_dom"/>
</dbReference>
<proteinExistence type="inferred from homology"/>
<name>A0A1E7FQI2_9STRA</name>
<evidence type="ECO:0000313" key="14">
    <source>
        <dbReference type="EMBL" id="OEU20374.1"/>
    </source>
</evidence>
<dbReference type="GO" id="GO:0008270">
    <property type="term" value="F:zinc ion binding"/>
    <property type="evidence" value="ECO:0007669"/>
    <property type="project" value="UniProtKB-KW"/>
</dbReference>
<keyword evidence="7 12" id="KW-0863">Zinc-finger</keyword>
<evidence type="ECO:0000256" key="6">
    <source>
        <dbReference type="ARBA" id="ARBA00022723"/>
    </source>
</evidence>
<keyword evidence="3 12" id="KW-0808">Transferase</keyword>
<keyword evidence="15" id="KW-1185">Reference proteome</keyword>